<keyword evidence="9" id="KW-1185">Reference proteome</keyword>
<evidence type="ECO:0000256" key="4">
    <source>
        <dbReference type="ARBA" id="ARBA00022475"/>
    </source>
</evidence>
<dbReference type="EMBL" id="CP026952">
    <property type="protein sequence ID" value="AWB92965.1"/>
    <property type="molecule type" value="Genomic_DNA"/>
</dbReference>
<accession>A0A2S0WNQ7</accession>
<reference evidence="9" key="1">
    <citation type="submission" date="2018-01" db="EMBL/GenBank/DDBJ databases">
        <authorList>
            <person name="Li J."/>
        </authorList>
    </citation>
    <scope>NUCLEOTIDE SEQUENCE [LARGE SCALE GENOMIC DNA]</scope>
    <source>
        <strain evidence="9">592</strain>
    </source>
</reference>
<keyword evidence="5" id="KW-0812">Transmembrane</keyword>
<protein>
    <submittedName>
        <fullName evidence="8">Branched-chain amino acid permease</fullName>
    </submittedName>
</protein>
<gene>
    <name evidence="8" type="ORF">C3E78_12530</name>
</gene>
<keyword evidence="3" id="KW-0813">Transport</keyword>
<sequence>MAAPSSPDAADARRESLGAGFRAGLPYAAVGFLLSMSFGILARDSGFSAEAAIVMSAVVFAGSAQFAAVSIIASGGTAGAAVAAAALMNSRFLPMGIALGPSLPGRASWRAVQGQAVVDASWAMANRGGGRFDRWFLFGSTAPQYVSWIAGTVLGALGGDLFSDPSRYGLDAIYPTFFLALVIAEVRDRTTLVVALVGGLVALSLVEVAPAGLPVLAASLVALWGLRRRRSAT</sequence>
<evidence type="ECO:0000313" key="8">
    <source>
        <dbReference type="EMBL" id="AWB92965.1"/>
    </source>
</evidence>
<name>A0A2S0WNQ7_9ACTN</name>
<dbReference type="OrthoDB" id="8908907at2"/>
<evidence type="ECO:0000256" key="5">
    <source>
        <dbReference type="ARBA" id="ARBA00022692"/>
    </source>
</evidence>
<dbReference type="InterPro" id="IPR011606">
    <property type="entry name" value="Brnchd-chn_aa_trnsp_permease"/>
</dbReference>
<evidence type="ECO:0000256" key="1">
    <source>
        <dbReference type="ARBA" id="ARBA00004651"/>
    </source>
</evidence>
<organism evidence="8 9">
    <name type="scientific">Aeromicrobium chenweiae</name>
    <dbReference type="NCBI Taxonomy" id="2079793"/>
    <lineage>
        <taxon>Bacteria</taxon>
        <taxon>Bacillati</taxon>
        <taxon>Actinomycetota</taxon>
        <taxon>Actinomycetes</taxon>
        <taxon>Propionibacteriales</taxon>
        <taxon>Nocardioidaceae</taxon>
        <taxon>Aeromicrobium</taxon>
    </lineage>
</organism>
<evidence type="ECO:0000256" key="7">
    <source>
        <dbReference type="ARBA" id="ARBA00023136"/>
    </source>
</evidence>
<keyword evidence="6" id="KW-1133">Transmembrane helix</keyword>
<evidence type="ECO:0000313" key="9">
    <source>
        <dbReference type="Proteomes" id="UP000244384"/>
    </source>
</evidence>
<dbReference type="PANTHER" id="PTHR34979:SF1">
    <property type="entry name" value="INNER MEMBRANE PROTEIN YGAZ"/>
    <property type="match status" value="1"/>
</dbReference>
<proteinExistence type="inferred from homology"/>
<dbReference type="KEGG" id="aez:C3E78_12530"/>
<dbReference type="PANTHER" id="PTHR34979">
    <property type="entry name" value="INNER MEMBRANE PROTEIN YGAZ"/>
    <property type="match status" value="1"/>
</dbReference>
<dbReference type="Pfam" id="PF03591">
    <property type="entry name" value="AzlC"/>
    <property type="match status" value="1"/>
</dbReference>
<dbReference type="RefSeq" id="WP_108578872.1">
    <property type="nucleotide sequence ID" value="NZ_CP026952.1"/>
</dbReference>
<dbReference type="GO" id="GO:0005886">
    <property type="term" value="C:plasma membrane"/>
    <property type="evidence" value="ECO:0007669"/>
    <property type="project" value="UniProtKB-SubCell"/>
</dbReference>
<keyword evidence="4" id="KW-1003">Cell membrane</keyword>
<dbReference type="AlphaFoldDB" id="A0A2S0WNQ7"/>
<dbReference type="GO" id="GO:1903785">
    <property type="term" value="P:L-valine transmembrane transport"/>
    <property type="evidence" value="ECO:0007669"/>
    <property type="project" value="TreeGrafter"/>
</dbReference>
<comment type="similarity">
    <text evidence="2">Belongs to the AzlC family.</text>
</comment>
<evidence type="ECO:0000256" key="6">
    <source>
        <dbReference type="ARBA" id="ARBA00022989"/>
    </source>
</evidence>
<dbReference type="Proteomes" id="UP000244384">
    <property type="component" value="Chromosome"/>
</dbReference>
<evidence type="ECO:0000256" key="3">
    <source>
        <dbReference type="ARBA" id="ARBA00022448"/>
    </source>
</evidence>
<keyword evidence="7" id="KW-0472">Membrane</keyword>
<evidence type="ECO:0000256" key="2">
    <source>
        <dbReference type="ARBA" id="ARBA00010735"/>
    </source>
</evidence>
<accession>A0A5F2F0K2</accession>
<comment type="subcellular location">
    <subcellularLocation>
        <location evidence="1">Cell membrane</location>
        <topology evidence="1">Multi-pass membrane protein</topology>
    </subcellularLocation>
</comment>